<keyword evidence="10" id="KW-0234">DNA repair</keyword>
<evidence type="ECO:0000256" key="7">
    <source>
        <dbReference type="ARBA" id="ARBA00022839"/>
    </source>
</evidence>
<keyword evidence="8 15" id="KW-0067">ATP-binding</keyword>
<evidence type="ECO:0000256" key="2">
    <source>
        <dbReference type="ARBA" id="ARBA00022722"/>
    </source>
</evidence>
<evidence type="ECO:0000256" key="3">
    <source>
        <dbReference type="ARBA" id="ARBA00022741"/>
    </source>
</evidence>
<dbReference type="Pfam" id="PF00580">
    <property type="entry name" value="UvrD-helicase"/>
    <property type="match status" value="1"/>
</dbReference>
<keyword evidence="9" id="KW-0238">DNA-binding</keyword>
<evidence type="ECO:0000256" key="1">
    <source>
        <dbReference type="ARBA" id="ARBA00009922"/>
    </source>
</evidence>
<evidence type="ECO:0000256" key="12">
    <source>
        <dbReference type="ARBA" id="ARBA00034617"/>
    </source>
</evidence>
<keyword evidence="6 15" id="KW-0347">Helicase</keyword>
<dbReference type="PROSITE" id="PS51198">
    <property type="entry name" value="UVRD_HELICASE_ATP_BIND"/>
    <property type="match status" value="1"/>
</dbReference>
<comment type="catalytic activity">
    <reaction evidence="14">
        <text>ATP + H2O = ADP + phosphate + H(+)</text>
        <dbReference type="Rhea" id="RHEA:13065"/>
        <dbReference type="ChEBI" id="CHEBI:15377"/>
        <dbReference type="ChEBI" id="CHEBI:15378"/>
        <dbReference type="ChEBI" id="CHEBI:30616"/>
        <dbReference type="ChEBI" id="CHEBI:43474"/>
        <dbReference type="ChEBI" id="CHEBI:456216"/>
        <dbReference type="EC" id="5.6.2.4"/>
    </reaction>
</comment>
<comment type="similarity">
    <text evidence="1">Belongs to the helicase family. UvrD subfamily.</text>
</comment>
<keyword evidence="4" id="KW-0227">DNA damage</keyword>
<keyword evidence="2" id="KW-0540">Nuclease</keyword>
<evidence type="ECO:0000256" key="11">
    <source>
        <dbReference type="ARBA" id="ARBA00023235"/>
    </source>
</evidence>
<dbReference type="GO" id="GO:0033202">
    <property type="term" value="C:DNA helicase complex"/>
    <property type="evidence" value="ECO:0007669"/>
    <property type="project" value="TreeGrafter"/>
</dbReference>
<organism evidence="18 19">
    <name type="scientific">Arachnia propionica</name>
    <dbReference type="NCBI Taxonomy" id="1750"/>
    <lineage>
        <taxon>Bacteria</taxon>
        <taxon>Bacillati</taxon>
        <taxon>Actinomycetota</taxon>
        <taxon>Actinomycetes</taxon>
        <taxon>Propionibacteriales</taxon>
        <taxon>Propionibacteriaceae</taxon>
        <taxon>Arachnia</taxon>
    </lineage>
</organism>
<dbReference type="InterPro" id="IPR014016">
    <property type="entry name" value="UvrD-like_ATP-bd"/>
</dbReference>
<evidence type="ECO:0000256" key="6">
    <source>
        <dbReference type="ARBA" id="ARBA00022806"/>
    </source>
</evidence>
<protein>
    <recommendedName>
        <fullName evidence="13">DNA 3'-5' helicase</fullName>
        <ecNumber evidence="13">5.6.2.4</ecNumber>
    </recommendedName>
</protein>
<dbReference type="InterPro" id="IPR014017">
    <property type="entry name" value="DNA_helicase_UvrD-like_C"/>
</dbReference>
<evidence type="ECO:0000256" key="14">
    <source>
        <dbReference type="ARBA" id="ARBA00048988"/>
    </source>
</evidence>
<dbReference type="InterPro" id="IPR000212">
    <property type="entry name" value="DNA_helicase_UvrD/REP"/>
</dbReference>
<evidence type="ECO:0000313" key="18">
    <source>
        <dbReference type="EMBL" id="RRD51114.1"/>
    </source>
</evidence>
<dbReference type="InterPro" id="IPR013986">
    <property type="entry name" value="DExx_box_DNA_helicase_dom_sf"/>
</dbReference>
<evidence type="ECO:0000313" key="19">
    <source>
        <dbReference type="Proteomes" id="UP000280935"/>
    </source>
</evidence>
<evidence type="ECO:0000256" key="10">
    <source>
        <dbReference type="ARBA" id="ARBA00023204"/>
    </source>
</evidence>
<dbReference type="GO" id="GO:0043138">
    <property type="term" value="F:3'-5' DNA helicase activity"/>
    <property type="evidence" value="ECO:0007669"/>
    <property type="project" value="UniProtKB-EC"/>
</dbReference>
<evidence type="ECO:0000259" key="16">
    <source>
        <dbReference type="PROSITE" id="PS51198"/>
    </source>
</evidence>
<dbReference type="EC" id="5.6.2.4" evidence="13"/>
<dbReference type="PROSITE" id="PS51217">
    <property type="entry name" value="UVRD_HELICASE_CTER"/>
    <property type="match status" value="1"/>
</dbReference>
<dbReference type="Gene3D" id="3.90.320.10">
    <property type="match status" value="1"/>
</dbReference>
<keyword evidence="3 15" id="KW-0547">Nucleotide-binding</keyword>
<evidence type="ECO:0000256" key="4">
    <source>
        <dbReference type="ARBA" id="ARBA00022763"/>
    </source>
</evidence>
<proteinExistence type="inferred from homology"/>
<dbReference type="InterPro" id="IPR027417">
    <property type="entry name" value="P-loop_NTPase"/>
</dbReference>
<evidence type="ECO:0000256" key="5">
    <source>
        <dbReference type="ARBA" id="ARBA00022801"/>
    </source>
</evidence>
<dbReference type="GO" id="GO:0005524">
    <property type="term" value="F:ATP binding"/>
    <property type="evidence" value="ECO:0007669"/>
    <property type="project" value="UniProtKB-UniRule"/>
</dbReference>
<evidence type="ECO:0000256" key="13">
    <source>
        <dbReference type="ARBA" id="ARBA00034808"/>
    </source>
</evidence>
<name>A0A3P1WWT0_9ACTN</name>
<dbReference type="EMBL" id="RQYT01000002">
    <property type="protein sequence ID" value="RRD51114.1"/>
    <property type="molecule type" value="Genomic_DNA"/>
</dbReference>
<dbReference type="GO" id="GO:0004527">
    <property type="term" value="F:exonuclease activity"/>
    <property type="evidence" value="ECO:0007669"/>
    <property type="project" value="UniProtKB-KW"/>
</dbReference>
<feature type="binding site" evidence="15">
    <location>
        <begin position="54"/>
        <end position="61"/>
    </location>
    <ligand>
        <name>ATP</name>
        <dbReference type="ChEBI" id="CHEBI:30616"/>
    </ligand>
</feature>
<dbReference type="PANTHER" id="PTHR11070">
    <property type="entry name" value="UVRD / RECB / PCRA DNA HELICASE FAMILY MEMBER"/>
    <property type="match status" value="1"/>
</dbReference>
<keyword evidence="7" id="KW-0269">Exonuclease</keyword>
<dbReference type="Gene3D" id="1.10.486.10">
    <property type="entry name" value="PCRA, domain 4"/>
    <property type="match status" value="1"/>
</dbReference>
<evidence type="ECO:0000259" key="17">
    <source>
        <dbReference type="PROSITE" id="PS51217"/>
    </source>
</evidence>
<comment type="catalytic activity">
    <reaction evidence="12">
        <text>Couples ATP hydrolysis with the unwinding of duplex DNA by translocating in the 3'-5' direction.</text>
        <dbReference type="EC" id="5.6.2.4"/>
    </reaction>
</comment>
<dbReference type="GO" id="GO:0003677">
    <property type="term" value="F:DNA binding"/>
    <property type="evidence" value="ECO:0007669"/>
    <property type="project" value="UniProtKB-KW"/>
</dbReference>
<gene>
    <name evidence="18" type="ORF">EII35_01545</name>
</gene>
<dbReference type="Pfam" id="PF13361">
    <property type="entry name" value="UvrD_C"/>
    <property type="match status" value="1"/>
</dbReference>
<dbReference type="OrthoDB" id="9806690at2"/>
<dbReference type="Gene3D" id="3.40.50.300">
    <property type="entry name" value="P-loop containing nucleotide triphosphate hydrolases"/>
    <property type="match status" value="3"/>
</dbReference>
<dbReference type="Proteomes" id="UP000280935">
    <property type="component" value="Unassembled WGS sequence"/>
</dbReference>
<sequence>MVFVPGLLSCGEAGRSAVNPFHEPEDVVRATGIPFSREQLDVICSPLEPQVIVAGAGTGKTTVMAARVVWLVGTGQVRPDEVLGLTFTRKAAAELGARISRALVQGGLIQQQDREEQEVVLTYDAFAGRIVQEHGIRLGREHGHRMLAGASRFRLAQRVIEELDRPLPILDAVHPSVLPQRLLALDASMGAHLVLPEEVREFTDATVARFGAAPLHRGKRYKVIEEAIATTVNRLQLLDLVSAYRGLKSSLGLVEFADQLATAVEVARYFAPVRAALRERFKVVLLDEYQDTSSAQAELLRTLFSGPDPQRGRGFPVTAVGDPNQAIYGWRGAAASNILDFPRMFPRSDGEPATKWSLTINRRSGDRILAVGNALAAPLRETVGGGVSLVAPEGAIRGTVSAFAFDTQADELDHLAGDVVARHGTGMAWRDMAVLSRRNDLLAEVWQHLRERDVPVEIVGLGGLLHLPEIAPVVATLRVLADPLANAEVAGLLTGGRWQLGLDDLRLLAARARELAGEESREEDGSAREVLETLVSRTDPALRPSLLDAALDPGERLSQEGARRVRLFAAEITRLLEHRLEPVTELVSRVINTLGVETEMLITGDASQLGRFVAACASYPDLDGTGGLGGLLAWLEAEDRWGEALERAVPSEEDSVKLLTVHRAKGLEWEVVYLPALNGGVFPSTDRDGNWTTNTAILPSPLRKDALGIPQLLDHTKQGIDAYKMELRTEALRAEDRLAYVAATRARSHLQVSRHAWTPGRKKPAAESLYFRRAADLADTVFTAPESEQNPVPVALRRVSWPEGGDPARRAARQEAARLVEEARSVIDDDAWVWRSGVASAAELDLLARWDAEAAFLAEQAQRRAAPEVLLPEGLSASAMMELASDPQAFAQRLARRMPREPRAEAMLGERFHDWVVSRFHASPGFDELDVRPEPDGALRRLQEAFERSRFATMQPVGVEVPFLLDCDGLVLRGRIDAVFPPIDDDHDALIIDWKIGNSAADPLQLAIYQRAWAEASGLAVERVATAFHHVLANRTEFVLAGGALIEAAVARLRR</sequence>
<keyword evidence="11" id="KW-0413">Isomerase</keyword>
<dbReference type="GO" id="GO:0005829">
    <property type="term" value="C:cytosol"/>
    <property type="evidence" value="ECO:0007669"/>
    <property type="project" value="TreeGrafter"/>
</dbReference>
<evidence type="ECO:0000256" key="15">
    <source>
        <dbReference type="PROSITE-ProRule" id="PRU00560"/>
    </source>
</evidence>
<evidence type="ECO:0000256" key="8">
    <source>
        <dbReference type="ARBA" id="ARBA00022840"/>
    </source>
</evidence>
<dbReference type="InterPro" id="IPR038726">
    <property type="entry name" value="PDDEXK_AddAB-type"/>
</dbReference>
<reference evidence="18 19" key="1">
    <citation type="submission" date="2018-11" db="EMBL/GenBank/DDBJ databases">
        <title>Genomes From Bacteria Associated with the Canine Oral Cavity: a Test Case for Automated Genome-Based Taxonomic Assignment.</title>
        <authorList>
            <person name="Coil D.A."/>
            <person name="Jospin G."/>
            <person name="Darling A.E."/>
            <person name="Wallis C."/>
            <person name="Davis I.J."/>
            <person name="Harris S."/>
            <person name="Eisen J.A."/>
            <person name="Holcombe L.J."/>
            <person name="O'Flynn C."/>
        </authorList>
    </citation>
    <scope>NUCLEOTIDE SEQUENCE [LARGE SCALE GENOMIC DNA]</scope>
    <source>
        <strain evidence="18 19">OH2822_COT-296</strain>
    </source>
</reference>
<dbReference type="AlphaFoldDB" id="A0A3P1WWT0"/>
<keyword evidence="5 15" id="KW-0378">Hydrolase</keyword>
<dbReference type="GO" id="GO:0000725">
    <property type="term" value="P:recombinational repair"/>
    <property type="evidence" value="ECO:0007669"/>
    <property type="project" value="TreeGrafter"/>
</dbReference>
<dbReference type="Gene3D" id="1.10.10.160">
    <property type="match status" value="1"/>
</dbReference>
<dbReference type="CDD" id="cd17932">
    <property type="entry name" value="DEXQc_UvrD"/>
    <property type="match status" value="1"/>
</dbReference>
<accession>A0A3P1WWT0</accession>
<feature type="domain" description="UvrD-like helicase ATP-binding" evidence="16">
    <location>
        <begin position="33"/>
        <end position="365"/>
    </location>
</feature>
<dbReference type="Pfam" id="PF12705">
    <property type="entry name" value="PDDEXK_1"/>
    <property type="match status" value="1"/>
</dbReference>
<dbReference type="PANTHER" id="PTHR11070:SF55">
    <property type="entry name" value="DNA 3'-5' HELICASE"/>
    <property type="match status" value="1"/>
</dbReference>
<comment type="caution">
    <text evidence="18">The sequence shown here is derived from an EMBL/GenBank/DDBJ whole genome shotgun (WGS) entry which is preliminary data.</text>
</comment>
<dbReference type="SUPFAM" id="SSF52540">
    <property type="entry name" value="P-loop containing nucleoside triphosphate hydrolases"/>
    <property type="match status" value="1"/>
</dbReference>
<feature type="domain" description="UvrD-like helicase C-terminal" evidence="17">
    <location>
        <begin position="366"/>
        <end position="666"/>
    </location>
</feature>
<dbReference type="InterPro" id="IPR011604">
    <property type="entry name" value="PDDEXK-like_dom_sf"/>
</dbReference>
<evidence type="ECO:0000256" key="9">
    <source>
        <dbReference type="ARBA" id="ARBA00023125"/>
    </source>
</evidence>